<dbReference type="EMBL" id="JAPZBO010000002">
    <property type="protein sequence ID" value="KAJ5323795.1"/>
    <property type="molecule type" value="Genomic_DNA"/>
</dbReference>
<accession>A0A9W9U7L1</accession>
<organism evidence="7 8">
    <name type="scientific">Penicillium atrosanguineum</name>
    <dbReference type="NCBI Taxonomy" id="1132637"/>
    <lineage>
        <taxon>Eukaryota</taxon>
        <taxon>Fungi</taxon>
        <taxon>Dikarya</taxon>
        <taxon>Ascomycota</taxon>
        <taxon>Pezizomycotina</taxon>
        <taxon>Eurotiomycetes</taxon>
        <taxon>Eurotiomycetidae</taxon>
        <taxon>Eurotiales</taxon>
        <taxon>Aspergillaceae</taxon>
        <taxon>Penicillium</taxon>
    </lineage>
</organism>
<dbReference type="GO" id="GO:0005634">
    <property type="term" value="C:nucleus"/>
    <property type="evidence" value="ECO:0007669"/>
    <property type="project" value="UniProtKB-SubCell"/>
</dbReference>
<proteinExistence type="predicted"/>
<keyword evidence="3" id="KW-0805">Transcription regulation</keyword>
<reference evidence="7" key="1">
    <citation type="submission" date="2022-12" db="EMBL/GenBank/DDBJ databases">
        <authorList>
            <person name="Petersen C."/>
        </authorList>
    </citation>
    <scope>NUCLEOTIDE SEQUENCE</scope>
    <source>
        <strain evidence="7">IBT 21472</strain>
    </source>
</reference>
<keyword evidence="2" id="KW-0479">Metal-binding</keyword>
<comment type="subcellular location">
    <subcellularLocation>
        <location evidence="1">Nucleus</location>
    </subcellularLocation>
</comment>
<dbReference type="GO" id="GO:0000981">
    <property type="term" value="F:DNA-binding transcription factor activity, RNA polymerase II-specific"/>
    <property type="evidence" value="ECO:0007669"/>
    <property type="project" value="InterPro"/>
</dbReference>
<dbReference type="Proteomes" id="UP001147746">
    <property type="component" value="Unassembled WGS sequence"/>
</dbReference>
<gene>
    <name evidence="7" type="ORF">N7476_002395</name>
</gene>
<keyword evidence="5" id="KW-0539">Nucleus</keyword>
<name>A0A9W9U7L1_9EURO</name>
<evidence type="ECO:0000256" key="6">
    <source>
        <dbReference type="SAM" id="MobiDB-lite"/>
    </source>
</evidence>
<evidence type="ECO:0000256" key="2">
    <source>
        <dbReference type="ARBA" id="ARBA00022723"/>
    </source>
</evidence>
<dbReference type="OrthoDB" id="2563500at2759"/>
<comment type="caution">
    <text evidence="7">The sequence shown here is derived from an EMBL/GenBank/DDBJ whole genome shotgun (WGS) entry which is preliminary data.</text>
</comment>
<dbReference type="PANTHER" id="PTHR47338:SF7">
    <property type="entry name" value="ZN(II)2CYS6 TRANSCRIPTION FACTOR (EUROFUNG)"/>
    <property type="match status" value="1"/>
</dbReference>
<reference evidence="7" key="2">
    <citation type="journal article" date="2023" name="IMA Fungus">
        <title>Comparative genomic study of the Penicillium genus elucidates a diverse pangenome and 15 lateral gene transfer events.</title>
        <authorList>
            <person name="Petersen C."/>
            <person name="Sorensen T."/>
            <person name="Nielsen M.R."/>
            <person name="Sondergaard T.E."/>
            <person name="Sorensen J.L."/>
            <person name="Fitzpatrick D.A."/>
            <person name="Frisvad J.C."/>
            <person name="Nielsen K.L."/>
        </authorList>
    </citation>
    <scope>NUCLEOTIDE SEQUENCE</scope>
    <source>
        <strain evidence="7">IBT 21472</strain>
    </source>
</reference>
<evidence type="ECO:0000313" key="7">
    <source>
        <dbReference type="EMBL" id="KAJ5323795.1"/>
    </source>
</evidence>
<evidence type="ECO:0000313" key="8">
    <source>
        <dbReference type="Proteomes" id="UP001147746"/>
    </source>
</evidence>
<dbReference type="PANTHER" id="PTHR47338">
    <property type="entry name" value="ZN(II)2CYS6 TRANSCRIPTION FACTOR (EUROFUNG)-RELATED"/>
    <property type="match status" value="1"/>
</dbReference>
<protein>
    <submittedName>
        <fullName evidence="7">Transcriptional regulator family: Fungal Specific TF</fullName>
    </submittedName>
</protein>
<evidence type="ECO:0000256" key="3">
    <source>
        <dbReference type="ARBA" id="ARBA00023015"/>
    </source>
</evidence>
<evidence type="ECO:0000256" key="5">
    <source>
        <dbReference type="ARBA" id="ARBA00023242"/>
    </source>
</evidence>
<dbReference type="AlphaFoldDB" id="A0A9W9U7L1"/>
<feature type="compositionally biased region" description="Basic and acidic residues" evidence="6">
    <location>
        <begin position="332"/>
        <end position="345"/>
    </location>
</feature>
<evidence type="ECO:0000256" key="1">
    <source>
        <dbReference type="ARBA" id="ARBA00004123"/>
    </source>
</evidence>
<feature type="region of interest" description="Disordered" evidence="6">
    <location>
        <begin position="332"/>
        <end position="352"/>
    </location>
</feature>
<sequence>MWACYLLDALIECGVDQLRLISPEDIQVQLPCSEDLFVRGTPCVTELLPPRELLPAIHTGFESNIDMRAFYIRAIRLRAKILKYVKALEDEIPWEPESSSQFSLLEAELQNLKSSIPDTFKMTLANKYLYKASGRLNLFFGLHILLSQTSNDLYRICVSQLVFPDTSTKWIRDNSPRTFLQRCHLMCLDKAVYIATLLKDLWLFNKPSLVDTFYANHVQICSSVLLTTLLSWGEAEPLIPQFDYNDYGTMLRDNLTIMQYLQKYLKVDAYCQSTKEAFKRFNKFFTVEAPSQIGRPLKDVIISDQTVTRSQSSLEYILNPLGTYPLARKQTQDHDTSSSFEKGEIEPQATTTGTNVGSFDDVVFPSPFEWGSEILMFDSAGYPTFLDDFTGWNSGSLEWDVGRGG</sequence>
<keyword evidence="8" id="KW-1185">Reference proteome</keyword>
<evidence type="ECO:0000256" key="4">
    <source>
        <dbReference type="ARBA" id="ARBA00023163"/>
    </source>
</evidence>
<dbReference type="GO" id="GO:0046872">
    <property type="term" value="F:metal ion binding"/>
    <property type="evidence" value="ECO:0007669"/>
    <property type="project" value="UniProtKB-KW"/>
</dbReference>
<keyword evidence="4" id="KW-0804">Transcription</keyword>
<dbReference type="InterPro" id="IPR050815">
    <property type="entry name" value="TF_fung"/>
</dbReference>
<dbReference type="CDD" id="cd12148">
    <property type="entry name" value="fungal_TF_MHR"/>
    <property type="match status" value="1"/>
</dbReference>